<evidence type="ECO:0000313" key="4">
    <source>
        <dbReference type="Proteomes" id="UP000198510"/>
    </source>
</evidence>
<keyword evidence="2" id="KW-0964">Secreted</keyword>
<dbReference type="InterPro" id="IPR017996">
    <property type="entry name" value="MRJP/yellow-related"/>
</dbReference>
<evidence type="ECO:0000256" key="2">
    <source>
        <dbReference type="ARBA" id="ARBA00022525"/>
    </source>
</evidence>
<dbReference type="AlphaFoldDB" id="A0A1G8YI43"/>
<dbReference type="InterPro" id="IPR011042">
    <property type="entry name" value="6-blade_b-propeller_TolB-like"/>
</dbReference>
<sequence>MKSPRFTHLLVVMALLWPLHGCQWIEDLYPPKPQPTPGAELIEVARSATQWTGVAVSTDERIFVNYPNWSPDHTISVAEVLDTTTVVAYPNEAWNTWDASLDPATHFVCVQAVWTDASGYLWVLDPANPQRNGKYLGVVPGGAKLVQIDLATGEVVQTYGFAAPAITPNSYLNDVRFDHDRQVAYITDSNEGAIVVLDLATGEARRLLANHYSTKSENLVFEIDGTVWRNPDGSLPSVQSDGIALDAAKEYLYYQALTGKTVYRIGTAWLRDPALSEAELAAKVENVDVLAAADGIIFGPEGALYLTDVPNKAVQRYTIGGHPVTWVQSDELEWPDTFSVGPDGYLYVTTSQIHIPNPTEPYRLFKIKLP</sequence>
<dbReference type="RefSeq" id="WP_089678973.1">
    <property type="nucleotide sequence ID" value="NZ_FNFO01000001.1"/>
</dbReference>
<proteinExistence type="predicted"/>
<dbReference type="Proteomes" id="UP000198510">
    <property type="component" value="Unassembled WGS sequence"/>
</dbReference>
<dbReference type="PANTHER" id="PTHR10009">
    <property type="entry name" value="PROTEIN YELLOW-RELATED"/>
    <property type="match status" value="1"/>
</dbReference>
<dbReference type="EMBL" id="FNFO01000001">
    <property type="protein sequence ID" value="SDK02373.1"/>
    <property type="molecule type" value="Genomic_DNA"/>
</dbReference>
<accession>A0A1G8YI43</accession>
<name>A0A1G8YI43_9BACT</name>
<comment type="subcellular location">
    <subcellularLocation>
        <location evidence="1">Secreted</location>
    </subcellularLocation>
</comment>
<organism evidence="3 4">
    <name type="scientific">Catalinimonas alkaloidigena</name>
    <dbReference type="NCBI Taxonomy" id="1075417"/>
    <lineage>
        <taxon>Bacteria</taxon>
        <taxon>Pseudomonadati</taxon>
        <taxon>Bacteroidota</taxon>
        <taxon>Cytophagia</taxon>
        <taxon>Cytophagales</taxon>
        <taxon>Catalimonadaceae</taxon>
        <taxon>Catalinimonas</taxon>
    </lineage>
</organism>
<dbReference type="Gene3D" id="2.120.10.30">
    <property type="entry name" value="TolB, C-terminal domain"/>
    <property type="match status" value="1"/>
</dbReference>
<dbReference type="Pfam" id="PF03022">
    <property type="entry name" value="MRJP"/>
    <property type="match status" value="1"/>
</dbReference>
<reference evidence="3 4" key="1">
    <citation type="submission" date="2016-10" db="EMBL/GenBank/DDBJ databases">
        <authorList>
            <person name="de Groot N.N."/>
        </authorList>
    </citation>
    <scope>NUCLEOTIDE SEQUENCE [LARGE SCALE GENOMIC DNA]</scope>
    <source>
        <strain evidence="3 4">DSM 25186</strain>
    </source>
</reference>
<dbReference type="PANTHER" id="PTHR10009:SF18">
    <property type="entry name" value="PROTEIN YELLOW-LIKE PROTEIN"/>
    <property type="match status" value="1"/>
</dbReference>
<dbReference type="GO" id="GO:0005576">
    <property type="term" value="C:extracellular region"/>
    <property type="evidence" value="ECO:0007669"/>
    <property type="project" value="UniProtKB-SubCell"/>
</dbReference>
<gene>
    <name evidence="3" type="ORF">SAMN05421823_101679</name>
</gene>
<protein>
    <submittedName>
        <fullName evidence="3">Major royal jelly protein</fullName>
    </submittedName>
</protein>
<dbReference type="OrthoDB" id="9797664at2"/>
<dbReference type="STRING" id="1075417.SAMN05421823_101679"/>
<keyword evidence="4" id="KW-1185">Reference proteome</keyword>
<evidence type="ECO:0000313" key="3">
    <source>
        <dbReference type="EMBL" id="SDK02373.1"/>
    </source>
</evidence>
<dbReference type="SUPFAM" id="SSF101898">
    <property type="entry name" value="NHL repeat"/>
    <property type="match status" value="1"/>
</dbReference>
<evidence type="ECO:0000256" key="1">
    <source>
        <dbReference type="ARBA" id="ARBA00004613"/>
    </source>
</evidence>